<dbReference type="Proteomes" id="UP000515856">
    <property type="component" value="Chromosome"/>
</dbReference>
<evidence type="ECO:0000313" key="2">
    <source>
        <dbReference type="Proteomes" id="UP000515856"/>
    </source>
</evidence>
<dbReference type="KEGG" id="ehn:H9Q80_06780"/>
<protein>
    <submittedName>
        <fullName evidence="1">DUF4303 domain-containing protein</fullName>
    </submittedName>
</protein>
<sequence>MDTKQLQKEFHECIKKALIAFSQTEENKDVYAFVFDCDSDVGMISFRYNNLTRFENTKREYADDDMVIYGLHGLEYSVGEFGFIDYQKTDLVAHFTASYYYHRIGDYFREDEPIEEIKDDFEDIFWHMIEDTIQQLQSEIHTLGIHTTKDIVMFYCDHDQSQEARDVMIAKTVDAAFMKKLIE</sequence>
<organism evidence="1 2">
    <name type="scientific">[Eubacterium] hominis</name>
    <dbReference type="NCBI Taxonomy" id="2764325"/>
    <lineage>
        <taxon>Bacteria</taxon>
        <taxon>Bacillati</taxon>
        <taxon>Bacillota</taxon>
        <taxon>Erysipelotrichia</taxon>
        <taxon>Erysipelotrichales</taxon>
        <taxon>Erysipelotrichaceae</taxon>
        <taxon>Amedibacillus</taxon>
    </lineage>
</organism>
<name>A0A7G9GS60_9FIRM</name>
<dbReference type="EMBL" id="CP060636">
    <property type="protein sequence ID" value="QNM13642.1"/>
    <property type="molecule type" value="Genomic_DNA"/>
</dbReference>
<keyword evidence="2" id="KW-1185">Reference proteome</keyword>
<dbReference type="RefSeq" id="WP_158552733.1">
    <property type="nucleotide sequence ID" value="NZ_CP060636.1"/>
</dbReference>
<dbReference type="AlphaFoldDB" id="A0A7G9GS60"/>
<accession>A0A7G9GS60</accession>
<gene>
    <name evidence="1" type="ORF">H9Q80_06780</name>
</gene>
<proteinExistence type="predicted"/>
<reference evidence="1 2" key="1">
    <citation type="submission" date="2020-08" db="EMBL/GenBank/DDBJ databases">
        <authorList>
            <person name="Liu C."/>
            <person name="Sun Q."/>
        </authorList>
    </citation>
    <scope>NUCLEOTIDE SEQUENCE [LARGE SCALE GENOMIC DNA]</scope>
    <source>
        <strain evidence="1 2">NSJ-61</strain>
    </source>
</reference>
<evidence type="ECO:0000313" key="1">
    <source>
        <dbReference type="EMBL" id="QNM13642.1"/>
    </source>
</evidence>